<sequence>MCYGHGSVGTQSRAETYGPSYGSTHSVHLNRRIRIPFRLWVNRVGYTSPSIVTLPSPPLSSPCPQRFPVSGSLVSVYLSANPLHWALSLPHILSIAVSPPLSCSEPAGCHTTHTACYMILWKTELRVFVAACCCSSFCRLQSRRQEKMPSRQP</sequence>
<name>A0ABR3LAT2_9TELE</name>
<dbReference type="Proteomes" id="UP001558613">
    <property type="component" value="Unassembled WGS sequence"/>
</dbReference>
<dbReference type="EMBL" id="JAYMGO010000023">
    <property type="protein sequence ID" value="KAL1249943.1"/>
    <property type="molecule type" value="Genomic_DNA"/>
</dbReference>
<comment type="caution">
    <text evidence="1">The sequence shown here is derived from an EMBL/GenBank/DDBJ whole genome shotgun (WGS) entry which is preliminary data.</text>
</comment>
<evidence type="ECO:0000313" key="1">
    <source>
        <dbReference type="EMBL" id="KAL1249943.1"/>
    </source>
</evidence>
<keyword evidence="2" id="KW-1185">Reference proteome</keyword>
<organism evidence="1 2">
    <name type="scientific">Cirrhinus molitorella</name>
    <name type="common">mud carp</name>
    <dbReference type="NCBI Taxonomy" id="172907"/>
    <lineage>
        <taxon>Eukaryota</taxon>
        <taxon>Metazoa</taxon>
        <taxon>Chordata</taxon>
        <taxon>Craniata</taxon>
        <taxon>Vertebrata</taxon>
        <taxon>Euteleostomi</taxon>
        <taxon>Actinopterygii</taxon>
        <taxon>Neopterygii</taxon>
        <taxon>Teleostei</taxon>
        <taxon>Ostariophysi</taxon>
        <taxon>Cypriniformes</taxon>
        <taxon>Cyprinidae</taxon>
        <taxon>Labeoninae</taxon>
        <taxon>Labeonini</taxon>
        <taxon>Cirrhinus</taxon>
    </lineage>
</organism>
<proteinExistence type="predicted"/>
<protein>
    <submittedName>
        <fullName evidence="1">Uncharacterized protein</fullName>
    </submittedName>
</protein>
<accession>A0ABR3LAT2</accession>
<gene>
    <name evidence="1" type="ORF">QQF64_020948</name>
</gene>
<evidence type="ECO:0000313" key="2">
    <source>
        <dbReference type="Proteomes" id="UP001558613"/>
    </source>
</evidence>
<reference evidence="1 2" key="1">
    <citation type="submission" date="2023-09" db="EMBL/GenBank/DDBJ databases">
        <authorList>
            <person name="Wang M."/>
        </authorList>
    </citation>
    <scope>NUCLEOTIDE SEQUENCE [LARGE SCALE GENOMIC DNA]</scope>
    <source>
        <strain evidence="1">GT-2023</strain>
        <tissue evidence="1">Liver</tissue>
    </source>
</reference>